<dbReference type="PANTHER" id="PTHR34292:SF2">
    <property type="entry name" value="OUTER SPORE WALL PROTEIN LDS1"/>
    <property type="match status" value="1"/>
</dbReference>
<dbReference type="GO" id="GO:0005811">
    <property type="term" value="C:lipid droplet"/>
    <property type="evidence" value="ECO:0007669"/>
    <property type="project" value="TreeGrafter"/>
</dbReference>
<dbReference type="EMBL" id="NDIQ01000021">
    <property type="protein sequence ID" value="PRT54473.1"/>
    <property type="molecule type" value="Genomic_DNA"/>
</dbReference>
<comment type="caution">
    <text evidence="6">The sequence shown here is derived from an EMBL/GenBank/DDBJ whole genome shotgun (WGS) entry which is preliminary data.</text>
</comment>
<dbReference type="Pfam" id="PF07264">
    <property type="entry name" value="EI24"/>
    <property type="match status" value="1"/>
</dbReference>
<evidence type="ECO:0000256" key="4">
    <source>
        <dbReference type="ARBA" id="ARBA00023136"/>
    </source>
</evidence>
<dbReference type="PANTHER" id="PTHR34292">
    <property type="entry name" value="OUTER SPORE WALL PROTEIN LDS1"/>
    <property type="match status" value="1"/>
</dbReference>
<evidence type="ECO:0000313" key="6">
    <source>
        <dbReference type="EMBL" id="PRT54473.1"/>
    </source>
</evidence>
<proteinExistence type="predicted"/>
<dbReference type="AlphaFoldDB" id="A0A2T0FHJ9"/>
<comment type="subcellular location">
    <subcellularLocation>
        <location evidence="1">Membrane</location>
        <topology evidence="1">Multi-pass membrane protein</topology>
    </subcellularLocation>
</comment>
<evidence type="ECO:0000256" key="2">
    <source>
        <dbReference type="ARBA" id="ARBA00022692"/>
    </source>
</evidence>
<dbReference type="GeneID" id="36515841"/>
<reference evidence="6 7" key="1">
    <citation type="submission" date="2017-04" db="EMBL/GenBank/DDBJ databases">
        <title>Genome sequencing of [Candida] sorbophila.</title>
        <authorList>
            <person name="Ahn J.O."/>
        </authorList>
    </citation>
    <scope>NUCLEOTIDE SEQUENCE [LARGE SCALE GENOMIC DNA]</scope>
    <source>
        <strain evidence="6 7">DS02</strain>
    </source>
</reference>
<evidence type="ECO:0000256" key="3">
    <source>
        <dbReference type="ARBA" id="ARBA00022989"/>
    </source>
</evidence>
<dbReference type="GO" id="GO:0005628">
    <property type="term" value="C:prospore membrane"/>
    <property type="evidence" value="ECO:0007669"/>
    <property type="project" value="TreeGrafter"/>
</dbReference>
<sequence>MSLVQKVLSKASNPAALPLMAVSQGTYIYPLQGAFYFLRNPSLWGNLLGMVLPQIVLSIAVLVFCHMFLFPPQAALAIFFNGPTGLITSWIATIQQAMALTMALSEIMLMPAPLRMLFDAILTKEGHDRLVTTGNIRRDAEESYHERIVRFVKRLPQRIIFPFWMARLLFNVLLTFIPIVGPIISVLVNATGVGARCQERYFELKGYAAPELKRYIQTRRGQLFAFGLVAATLEQIPFLGVFFVFTNTVGGALWAVDTESALNPVVPVPRKNRIRSTLLED</sequence>
<feature type="transmembrane region" description="Helical" evidence="5">
    <location>
        <begin position="15"/>
        <end position="38"/>
    </location>
</feature>
<dbReference type="GO" id="GO:0005619">
    <property type="term" value="C:ascospore wall"/>
    <property type="evidence" value="ECO:0007669"/>
    <property type="project" value="TreeGrafter"/>
</dbReference>
<dbReference type="RefSeq" id="XP_024664418.1">
    <property type="nucleotide sequence ID" value="XM_024808650.1"/>
</dbReference>
<accession>A0A2T0FHJ9</accession>
<dbReference type="STRING" id="45607.A0A2T0FHJ9"/>
<keyword evidence="3 5" id="KW-1133">Transmembrane helix</keyword>
<name>A0A2T0FHJ9_9ASCO</name>
<dbReference type="InterPro" id="IPR052786">
    <property type="entry name" value="Spore_wall_assembly"/>
</dbReference>
<gene>
    <name evidence="6" type="ORF">B9G98_02093</name>
</gene>
<dbReference type="Proteomes" id="UP000238350">
    <property type="component" value="Unassembled WGS sequence"/>
</dbReference>
<evidence type="ECO:0000256" key="1">
    <source>
        <dbReference type="ARBA" id="ARBA00004141"/>
    </source>
</evidence>
<evidence type="ECO:0000313" key="7">
    <source>
        <dbReference type="Proteomes" id="UP000238350"/>
    </source>
</evidence>
<evidence type="ECO:0000256" key="5">
    <source>
        <dbReference type="SAM" id="Phobius"/>
    </source>
</evidence>
<keyword evidence="7" id="KW-1185">Reference proteome</keyword>
<feature type="transmembrane region" description="Helical" evidence="5">
    <location>
        <begin position="50"/>
        <end position="70"/>
    </location>
</feature>
<feature type="transmembrane region" description="Helical" evidence="5">
    <location>
        <begin position="168"/>
        <end position="188"/>
    </location>
</feature>
<keyword evidence="2 5" id="KW-0812">Transmembrane</keyword>
<protein>
    <submittedName>
        <fullName evidence="6">Outer spore wall protein RRT8</fullName>
    </submittedName>
</protein>
<dbReference type="OrthoDB" id="10012223at2759"/>
<keyword evidence="4 5" id="KW-0472">Membrane</keyword>
<dbReference type="InterPro" id="IPR059112">
    <property type="entry name" value="CysZ/EI24"/>
</dbReference>
<organism evidence="6 7">
    <name type="scientific">Wickerhamiella sorbophila</name>
    <dbReference type="NCBI Taxonomy" id="45607"/>
    <lineage>
        <taxon>Eukaryota</taxon>
        <taxon>Fungi</taxon>
        <taxon>Dikarya</taxon>
        <taxon>Ascomycota</taxon>
        <taxon>Saccharomycotina</taxon>
        <taxon>Dipodascomycetes</taxon>
        <taxon>Dipodascales</taxon>
        <taxon>Trichomonascaceae</taxon>
        <taxon>Wickerhamiella</taxon>
    </lineage>
</organism>